<reference evidence="7 8" key="1">
    <citation type="submission" date="2015-12" db="EMBL/GenBank/DDBJ databases">
        <authorList>
            <person name="Shamseldin A."/>
            <person name="Moawad H."/>
            <person name="Abd El-Rahim W.M."/>
            <person name="Sadowsky M.J."/>
        </authorList>
    </citation>
    <scope>NUCLEOTIDE SEQUENCE [LARGE SCALE GENOMIC DNA]</scope>
    <source>
        <strain evidence="7 8">JC234</strain>
    </source>
</reference>
<dbReference type="RefSeq" id="WP_066178881.1">
    <property type="nucleotide sequence ID" value="NZ_LQZT01000014.1"/>
</dbReference>
<evidence type="ECO:0000259" key="6">
    <source>
        <dbReference type="Pfam" id="PF08543"/>
    </source>
</evidence>
<dbReference type="PANTHER" id="PTHR10534">
    <property type="entry name" value="PYRIDOXAL KINASE"/>
    <property type="match status" value="1"/>
</dbReference>
<dbReference type="PANTHER" id="PTHR10534:SF2">
    <property type="entry name" value="PYRIDOXAL KINASE"/>
    <property type="match status" value="1"/>
</dbReference>
<gene>
    <name evidence="7" type="ORF">AWJ14_14190</name>
</gene>
<evidence type="ECO:0000256" key="4">
    <source>
        <dbReference type="ARBA" id="ARBA00022777"/>
    </source>
</evidence>
<keyword evidence="2" id="KW-0808">Transferase</keyword>
<keyword evidence="5" id="KW-0067">ATP-binding</keyword>
<dbReference type="EMBL" id="LQZT01000014">
    <property type="protein sequence ID" value="OCW57450.1"/>
    <property type="molecule type" value="Genomic_DNA"/>
</dbReference>
<keyword evidence="3" id="KW-0547">Nucleotide-binding</keyword>
<dbReference type="SUPFAM" id="SSF53613">
    <property type="entry name" value="Ribokinase-like"/>
    <property type="match status" value="1"/>
</dbReference>
<protein>
    <recommendedName>
        <fullName evidence="1">pyridoxal kinase</fullName>
        <ecNumber evidence="1">2.7.1.35</ecNumber>
    </recommendedName>
</protein>
<dbReference type="CDD" id="cd01173">
    <property type="entry name" value="pyridoxal_pyridoxamine_kinase"/>
    <property type="match status" value="1"/>
</dbReference>
<sequence length="297" mass="31049">MSHETQRNPGIRPSVIVISSHVVRGSVGNRAAVFALETLGFPVWALPTVVLPWHPGHSRATRIVPPEAAFSALIDDLCRAPWIGEVGAVLSGYLGEAGQAADIARLVGAVRAANPGALYLCDPVIGDAGGLYVPEAVAEAIGSKLVPIADIATPNVHELAWLSGAPMPDHGSIVAAAQTLGPARVMVTSAPAMMTGSTGNLLVSGRQTLMAEHRLIPKAPNGLGDLLSATFLAHLLEPMAEEKALQMATGTVFEILARTARRGADELTLETDAQSLRTPMAMVNMRALHTAPGRRKT</sequence>
<dbReference type="GO" id="GO:0005829">
    <property type="term" value="C:cytosol"/>
    <property type="evidence" value="ECO:0007669"/>
    <property type="project" value="TreeGrafter"/>
</dbReference>
<dbReference type="GO" id="GO:0009443">
    <property type="term" value="P:pyridoxal 5'-phosphate salvage"/>
    <property type="evidence" value="ECO:0007669"/>
    <property type="project" value="InterPro"/>
</dbReference>
<dbReference type="InterPro" id="IPR029056">
    <property type="entry name" value="Ribokinase-like"/>
</dbReference>
<accession>A0A1C1YVR2</accession>
<organism evidence="7 8">
    <name type="scientific">Hoeflea olei</name>
    <dbReference type="NCBI Taxonomy" id="1480615"/>
    <lineage>
        <taxon>Bacteria</taxon>
        <taxon>Pseudomonadati</taxon>
        <taxon>Pseudomonadota</taxon>
        <taxon>Alphaproteobacteria</taxon>
        <taxon>Hyphomicrobiales</taxon>
        <taxon>Rhizobiaceae</taxon>
        <taxon>Hoeflea</taxon>
    </lineage>
</organism>
<dbReference type="EC" id="2.7.1.35" evidence="1"/>
<feature type="domain" description="Pyridoxamine kinase/Phosphomethylpyrimidine kinase" evidence="6">
    <location>
        <begin position="103"/>
        <end position="262"/>
    </location>
</feature>
<evidence type="ECO:0000256" key="2">
    <source>
        <dbReference type="ARBA" id="ARBA00022679"/>
    </source>
</evidence>
<evidence type="ECO:0000256" key="5">
    <source>
        <dbReference type="ARBA" id="ARBA00022840"/>
    </source>
</evidence>
<evidence type="ECO:0000313" key="8">
    <source>
        <dbReference type="Proteomes" id="UP000094795"/>
    </source>
</evidence>
<keyword evidence="8" id="KW-1185">Reference proteome</keyword>
<evidence type="ECO:0000256" key="3">
    <source>
        <dbReference type="ARBA" id="ARBA00022741"/>
    </source>
</evidence>
<dbReference type="AlphaFoldDB" id="A0A1C1YVR2"/>
<dbReference type="GO" id="GO:0008478">
    <property type="term" value="F:pyridoxal kinase activity"/>
    <property type="evidence" value="ECO:0007669"/>
    <property type="project" value="UniProtKB-EC"/>
</dbReference>
<proteinExistence type="predicted"/>
<dbReference type="InterPro" id="IPR013749">
    <property type="entry name" value="PM/HMP-P_kinase-1"/>
</dbReference>
<dbReference type="Pfam" id="PF08543">
    <property type="entry name" value="Phos_pyr_kin"/>
    <property type="match status" value="1"/>
</dbReference>
<evidence type="ECO:0000256" key="1">
    <source>
        <dbReference type="ARBA" id="ARBA00012104"/>
    </source>
</evidence>
<dbReference type="GO" id="GO:0005524">
    <property type="term" value="F:ATP binding"/>
    <property type="evidence" value="ECO:0007669"/>
    <property type="project" value="UniProtKB-KW"/>
</dbReference>
<dbReference type="NCBIfam" id="TIGR00687">
    <property type="entry name" value="pyridox_kin"/>
    <property type="match status" value="1"/>
</dbReference>
<keyword evidence="4 7" id="KW-0418">Kinase</keyword>
<dbReference type="OrthoDB" id="9800808at2"/>
<name>A0A1C1YVR2_9HYPH</name>
<comment type="caution">
    <text evidence="7">The sequence shown here is derived from an EMBL/GenBank/DDBJ whole genome shotgun (WGS) entry which is preliminary data.</text>
</comment>
<dbReference type="NCBIfam" id="NF004398">
    <property type="entry name" value="PRK05756.1"/>
    <property type="match status" value="1"/>
</dbReference>
<evidence type="ECO:0000313" key="7">
    <source>
        <dbReference type="EMBL" id="OCW57450.1"/>
    </source>
</evidence>
<dbReference type="InterPro" id="IPR004625">
    <property type="entry name" value="PyrdxlKinase"/>
</dbReference>
<dbReference type="STRING" id="1480615.AWJ14_14190"/>
<dbReference type="Proteomes" id="UP000094795">
    <property type="component" value="Unassembled WGS sequence"/>
</dbReference>
<dbReference type="Gene3D" id="3.40.1190.20">
    <property type="match status" value="1"/>
</dbReference>